<dbReference type="EMBL" id="JAIWQS010000005">
    <property type="protein sequence ID" value="KAJ8766430.1"/>
    <property type="molecule type" value="Genomic_DNA"/>
</dbReference>
<evidence type="ECO:0000313" key="12">
    <source>
        <dbReference type="Proteomes" id="UP001159364"/>
    </source>
</evidence>
<dbReference type="GO" id="GO:0009691">
    <property type="term" value="P:cytokinin biosynthetic process"/>
    <property type="evidence" value="ECO:0007669"/>
    <property type="project" value="UniProtKB-KW"/>
</dbReference>
<dbReference type="GO" id="GO:0005524">
    <property type="term" value="F:ATP binding"/>
    <property type="evidence" value="ECO:0007669"/>
    <property type="project" value="UniProtKB-KW"/>
</dbReference>
<evidence type="ECO:0000256" key="6">
    <source>
        <dbReference type="ARBA" id="ARBA00022946"/>
    </source>
</evidence>
<dbReference type="InterPro" id="IPR039657">
    <property type="entry name" value="Dimethylallyltransferase"/>
</dbReference>
<comment type="catalytic activity">
    <reaction evidence="8">
        <text>dimethylallyl diphosphate + ADP = N(6)-(dimethylallyl)adenosine 5'-diphosphate + diphosphate</text>
        <dbReference type="Rhea" id="RHEA:36327"/>
        <dbReference type="ChEBI" id="CHEBI:33019"/>
        <dbReference type="ChEBI" id="CHEBI:57623"/>
        <dbReference type="ChEBI" id="CHEBI:73533"/>
        <dbReference type="ChEBI" id="CHEBI:456216"/>
        <dbReference type="EC" id="2.5.1.112"/>
    </reaction>
</comment>
<dbReference type="AlphaFoldDB" id="A0AAV8TJH3"/>
<keyword evidence="12" id="KW-1185">Reference proteome</keyword>
<dbReference type="GO" id="GO:0009824">
    <property type="term" value="F:AMP dimethylallyltransferase activity"/>
    <property type="evidence" value="ECO:0007669"/>
    <property type="project" value="UniProtKB-ARBA"/>
</dbReference>
<evidence type="ECO:0000256" key="10">
    <source>
        <dbReference type="ARBA" id="ARBA00066838"/>
    </source>
</evidence>
<evidence type="ECO:0000313" key="11">
    <source>
        <dbReference type="EMBL" id="KAJ8766430.1"/>
    </source>
</evidence>
<evidence type="ECO:0000256" key="5">
    <source>
        <dbReference type="ARBA" id="ARBA00022840"/>
    </source>
</evidence>
<dbReference type="EC" id="2.5.1.112" evidence="10"/>
<protein>
    <recommendedName>
        <fullName evidence="10">adenylate dimethylallyltransferase (ADP/ATP-dependent)</fullName>
        <ecNumber evidence="10">2.5.1.112</ecNumber>
    </recommendedName>
</protein>
<evidence type="ECO:0000256" key="3">
    <source>
        <dbReference type="ARBA" id="ARBA00022712"/>
    </source>
</evidence>
<dbReference type="GO" id="GO:0005739">
    <property type="term" value="C:mitochondrion"/>
    <property type="evidence" value="ECO:0007669"/>
    <property type="project" value="TreeGrafter"/>
</dbReference>
<dbReference type="PANTHER" id="PTHR11088">
    <property type="entry name" value="TRNA DIMETHYLALLYLTRANSFERASE"/>
    <property type="match status" value="1"/>
</dbReference>
<dbReference type="GO" id="GO:0052381">
    <property type="term" value="F:tRNA dimethylallyltransferase activity"/>
    <property type="evidence" value="ECO:0007669"/>
    <property type="project" value="TreeGrafter"/>
</dbReference>
<dbReference type="FunFam" id="1.10.287.890:FF:000002">
    <property type="entry name" value="Adenylate isopentenyltransferase 5, chloroplastic"/>
    <property type="match status" value="1"/>
</dbReference>
<evidence type="ECO:0000256" key="2">
    <source>
        <dbReference type="ARBA" id="ARBA00022679"/>
    </source>
</evidence>
<dbReference type="Pfam" id="PF01715">
    <property type="entry name" value="IPPT"/>
    <property type="match status" value="2"/>
</dbReference>
<accession>A0AAV8TJH3</accession>
<keyword evidence="4" id="KW-0547">Nucleotide-binding</keyword>
<dbReference type="Gene3D" id="3.40.50.300">
    <property type="entry name" value="P-loop containing nucleotide triphosphate hydrolases"/>
    <property type="match status" value="1"/>
</dbReference>
<keyword evidence="3" id="KW-0203">Cytokinin biosynthesis</keyword>
<evidence type="ECO:0000256" key="4">
    <source>
        <dbReference type="ARBA" id="ARBA00022741"/>
    </source>
</evidence>
<evidence type="ECO:0000256" key="9">
    <source>
        <dbReference type="ARBA" id="ARBA00055191"/>
    </source>
</evidence>
<dbReference type="PANTHER" id="PTHR11088:SF74">
    <property type="entry name" value="ADENYLATE ISOPENTENYLTRANSFERASE 5, CHLOROPLASTIC"/>
    <property type="match status" value="1"/>
</dbReference>
<name>A0AAV8TJH3_9ROSI</name>
<dbReference type="Gene3D" id="1.10.287.890">
    <property type="entry name" value="Crystal structure of tRNA isopentenylpyrophosphate transferase (bh2366) domain"/>
    <property type="match status" value="1"/>
</dbReference>
<comment type="similarity">
    <text evidence="1">Belongs to the IPP transferase family.</text>
</comment>
<comment type="catalytic activity">
    <reaction evidence="7">
        <text>dimethylallyl diphosphate + ATP = N(6)-(dimethylallyl)adenosine 5'-triphosphate + diphosphate</text>
        <dbReference type="Rhea" id="RHEA:36331"/>
        <dbReference type="ChEBI" id="CHEBI:30616"/>
        <dbReference type="ChEBI" id="CHEBI:33019"/>
        <dbReference type="ChEBI" id="CHEBI:57623"/>
        <dbReference type="ChEBI" id="CHEBI:73532"/>
        <dbReference type="EC" id="2.5.1.112"/>
    </reaction>
</comment>
<sequence length="324" mass="37503">MTLRVSMSTAFKHVQPLLNFQGGLSKGPLFRRKDKVVFVVRPTDTWKSRLSIELATRYAAEVVNCDKMQVCKGLDVVTNKVTPEECRGVAHQTNTEFTSDDFKHLASMVVKSIAKRDRLPIIAGGSNSYIEDLVNDDDHREFRLRCECCFLWVDVSLPVLHSFVSERVNRMIDKGLVEEVKNMLDPDYSRGIRRAIGVPELDQYLRYEVGSYTNARTRAKLLDSAISKIKENTCILVCRQLHKTHRRRSQWEWNPQFLANILFLLFKLFVFLLSKTKWLGLHGQWKWNMHRNVSTEVFLRSGEEEAEKPKKLVAWELSIRISGS</sequence>
<evidence type="ECO:0000256" key="1">
    <source>
        <dbReference type="ARBA" id="ARBA00005842"/>
    </source>
</evidence>
<reference evidence="11 12" key="1">
    <citation type="submission" date="2021-09" db="EMBL/GenBank/DDBJ databases">
        <title>Genomic insights and catalytic innovation underlie evolution of tropane alkaloids biosynthesis.</title>
        <authorList>
            <person name="Wang Y.-J."/>
            <person name="Tian T."/>
            <person name="Huang J.-P."/>
            <person name="Huang S.-X."/>
        </authorList>
    </citation>
    <scope>NUCLEOTIDE SEQUENCE [LARGE SCALE GENOMIC DNA]</scope>
    <source>
        <strain evidence="11">KIB-2018</strain>
        <tissue evidence="11">Leaf</tissue>
    </source>
</reference>
<dbReference type="GO" id="GO:0052622">
    <property type="term" value="F:ATP/ADP dimethylallyltransferase activity"/>
    <property type="evidence" value="ECO:0007669"/>
    <property type="project" value="UniProtKB-EC"/>
</dbReference>
<keyword evidence="5" id="KW-0067">ATP-binding</keyword>
<evidence type="ECO:0000256" key="8">
    <source>
        <dbReference type="ARBA" id="ARBA00052386"/>
    </source>
</evidence>
<dbReference type="Proteomes" id="UP001159364">
    <property type="component" value="Linkage Group LG05"/>
</dbReference>
<comment type="caution">
    <text evidence="11">The sequence shown here is derived from an EMBL/GenBank/DDBJ whole genome shotgun (WGS) entry which is preliminary data.</text>
</comment>
<proteinExistence type="inferred from homology"/>
<comment type="function">
    <text evidence="9">Involved in cytokinin biosynthesis. Catalyzes the transfer of an isopentenyl group from dimethylallyl diphosphate (DMAPP) to ATP and ADP.</text>
</comment>
<keyword evidence="2" id="KW-0808">Transferase</keyword>
<keyword evidence="6" id="KW-0809">Transit peptide</keyword>
<gene>
    <name evidence="11" type="ORF">K2173_022489</name>
</gene>
<dbReference type="InterPro" id="IPR027417">
    <property type="entry name" value="P-loop_NTPase"/>
</dbReference>
<dbReference type="GO" id="GO:0006400">
    <property type="term" value="P:tRNA modification"/>
    <property type="evidence" value="ECO:0007669"/>
    <property type="project" value="TreeGrafter"/>
</dbReference>
<organism evidence="11 12">
    <name type="scientific">Erythroxylum novogranatense</name>
    <dbReference type="NCBI Taxonomy" id="1862640"/>
    <lineage>
        <taxon>Eukaryota</taxon>
        <taxon>Viridiplantae</taxon>
        <taxon>Streptophyta</taxon>
        <taxon>Embryophyta</taxon>
        <taxon>Tracheophyta</taxon>
        <taxon>Spermatophyta</taxon>
        <taxon>Magnoliopsida</taxon>
        <taxon>eudicotyledons</taxon>
        <taxon>Gunneridae</taxon>
        <taxon>Pentapetalae</taxon>
        <taxon>rosids</taxon>
        <taxon>fabids</taxon>
        <taxon>Malpighiales</taxon>
        <taxon>Erythroxylaceae</taxon>
        <taxon>Erythroxylum</taxon>
    </lineage>
</organism>
<evidence type="ECO:0000256" key="7">
    <source>
        <dbReference type="ARBA" id="ARBA00051744"/>
    </source>
</evidence>